<dbReference type="InterPro" id="IPR029787">
    <property type="entry name" value="Nucleotide_cyclase"/>
</dbReference>
<dbReference type="SUPFAM" id="SSF55073">
    <property type="entry name" value="Nucleotide cyclase"/>
    <property type="match status" value="1"/>
</dbReference>
<comment type="subcellular location">
    <subcellularLocation>
        <location evidence="1">Membrane</location>
    </subcellularLocation>
</comment>
<dbReference type="InterPro" id="IPR006189">
    <property type="entry name" value="CHASE_dom"/>
</dbReference>
<feature type="domain" description="CHASE" evidence="7">
    <location>
        <begin position="117"/>
        <end position="204"/>
    </location>
</feature>
<dbReference type="CDD" id="cd01949">
    <property type="entry name" value="GGDEF"/>
    <property type="match status" value="1"/>
</dbReference>
<dbReference type="InterPro" id="IPR042240">
    <property type="entry name" value="CHASE_sf"/>
</dbReference>
<evidence type="ECO:0000313" key="11">
    <source>
        <dbReference type="Proteomes" id="UP000191135"/>
    </source>
</evidence>
<dbReference type="KEGG" id="mmed:Mame_01299"/>
<dbReference type="InterPro" id="IPR035965">
    <property type="entry name" value="PAS-like_dom_sf"/>
</dbReference>
<sequence>MVEPAKTPAARRWGIIPSDILAVSATALVLASMYFTNRALDSDFTGNLRLQTAEKVALSSTRVTAGIRENLTLAEGLGLAISLEPEISPRRFEDLAGKLLAQDSALVSLALARDMTIEMVYPFAENREAIGLNYADRPDQMAAIEKALLTREPVIDGPIPLVQGGNALVAYYPLYDGPESETWGILTALINVDRLLSGKTLAALHPDLIMAIRKDADDDAPAQVLSGGDAVFAGEPVTQTVALANTNWTVAAIPRQGWKEPLRQRISRHLLIDSIGILIIVFMLGIAKLMRERNRNITMLRAREAELQQLSQRMQFALEASRIGVWDMDAETGEAIWDERMYALYGERPDCGRNGVEIWSRHLHPEDRQLEFERLERFLATEQNFRSDFRIVLDDGSVRHLQVFGGFYRDIDGRTHVVGVNWDITDDIRLHEDIKRANAQTLEKNRELERAQAVLRHNALHDGLTELPNRSYLEAAFVKGDEKAGVEPPFAVLHIDLDRFKEINDTLGHSAGDAMLRHAANMLRSIAAPRDFLARVGGDEFTLVTHWKGDVERLSRLAQDIIRALGKPLQYGEHQVRVSASVGIAWMDDEAKSMRDVLVNGGIALYEAKRMGRNQAVVFDAALRNIAITNKKVADELLVALERDQFQVFYQPQISAHTLEIEGAEALVRWRHPERGMLAPGHFIATAETTGSIARIDAVVLKKAAAQHRAWCEMGIAVPHVSVNISAQRLVDPGLLESIREIAPIPGSLCLELLESISFDEQGTSLETSVAQIKALGVDVEIDDFGTGYASILSLLALEPKRLKIDRQLVFPITTGQSQRRLVASIVEIGQALGIEVIAEGVETLEHARILRDLGVDAFQGFFFAPPLDNEAFQRFARARRWVEQFDLSADPPEAD</sequence>
<dbReference type="InterPro" id="IPR052155">
    <property type="entry name" value="Biofilm_reg_signaling"/>
</dbReference>
<dbReference type="Pfam" id="PF08447">
    <property type="entry name" value="PAS_3"/>
    <property type="match status" value="1"/>
</dbReference>
<dbReference type="PANTHER" id="PTHR44757:SF2">
    <property type="entry name" value="BIOFILM ARCHITECTURE MAINTENANCE PROTEIN MBAA"/>
    <property type="match status" value="1"/>
</dbReference>
<keyword evidence="11" id="KW-1185">Reference proteome</keyword>
<proteinExistence type="predicted"/>
<dbReference type="InterPro" id="IPR013655">
    <property type="entry name" value="PAS_fold_3"/>
</dbReference>
<dbReference type="Gene3D" id="3.30.70.270">
    <property type="match status" value="1"/>
</dbReference>
<dbReference type="RefSeq" id="WP_018065230.1">
    <property type="nucleotide sequence ID" value="NZ_AQWH01000011.1"/>
</dbReference>
<evidence type="ECO:0000256" key="3">
    <source>
        <dbReference type="ARBA" id="ARBA00022989"/>
    </source>
</evidence>
<dbReference type="InterPro" id="IPR000014">
    <property type="entry name" value="PAS"/>
</dbReference>
<evidence type="ECO:0000256" key="2">
    <source>
        <dbReference type="ARBA" id="ARBA00022692"/>
    </source>
</evidence>
<dbReference type="eggNOG" id="COG5001">
    <property type="taxonomic scope" value="Bacteria"/>
</dbReference>
<dbReference type="InterPro" id="IPR000160">
    <property type="entry name" value="GGDEF_dom"/>
</dbReference>
<dbReference type="OrthoDB" id="9814202at2"/>
<accession>A0A1U9YYZ6</accession>
<dbReference type="STRING" id="1122214.Mame_01299"/>
<dbReference type="Gene3D" id="3.20.20.450">
    <property type="entry name" value="EAL domain"/>
    <property type="match status" value="1"/>
</dbReference>
<dbReference type="NCBIfam" id="TIGR00229">
    <property type="entry name" value="sensory_box"/>
    <property type="match status" value="1"/>
</dbReference>
<name>A0A1U9YYZ6_9HYPH</name>
<dbReference type="PROSITE" id="PS50887">
    <property type="entry name" value="GGDEF"/>
    <property type="match status" value="1"/>
</dbReference>
<dbReference type="InterPro" id="IPR001633">
    <property type="entry name" value="EAL_dom"/>
</dbReference>
<dbReference type="SMART" id="SM00267">
    <property type="entry name" value="GGDEF"/>
    <property type="match status" value="1"/>
</dbReference>
<dbReference type="PANTHER" id="PTHR44757">
    <property type="entry name" value="DIGUANYLATE CYCLASE DGCP"/>
    <property type="match status" value="1"/>
</dbReference>
<dbReference type="SMART" id="SM00052">
    <property type="entry name" value="EAL"/>
    <property type="match status" value="1"/>
</dbReference>
<dbReference type="EMBL" id="CP020330">
    <property type="protein sequence ID" value="AQZ50667.1"/>
    <property type="molecule type" value="Genomic_DNA"/>
</dbReference>
<feature type="domain" description="PAC" evidence="6">
    <location>
        <begin position="385"/>
        <end position="436"/>
    </location>
</feature>
<feature type="domain" description="GGDEF" evidence="9">
    <location>
        <begin position="488"/>
        <end position="621"/>
    </location>
</feature>
<dbReference type="Pfam" id="PF00990">
    <property type="entry name" value="GGDEF"/>
    <property type="match status" value="1"/>
</dbReference>
<dbReference type="GO" id="GO:0071111">
    <property type="term" value="F:cyclic-guanylate-specific phosphodiesterase activity"/>
    <property type="evidence" value="ECO:0007669"/>
    <property type="project" value="UniProtKB-EC"/>
</dbReference>
<feature type="domain" description="EAL" evidence="8">
    <location>
        <begin position="630"/>
        <end position="881"/>
    </location>
</feature>
<keyword evidence="4 5" id="KW-0472">Membrane</keyword>
<dbReference type="EC" id="3.1.4.52" evidence="10"/>
<keyword evidence="10" id="KW-0378">Hydrolase</keyword>
<protein>
    <submittedName>
        <fullName evidence="10">Cyclic di-GMP phosphodiesterase Gmr</fullName>
        <ecNumber evidence="10">3.1.4.52</ecNumber>
    </submittedName>
</protein>
<evidence type="ECO:0000256" key="5">
    <source>
        <dbReference type="SAM" id="Phobius"/>
    </source>
</evidence>
<dbReference type="InterPro" id="IPR000700">
    <property type="entry name" value="PAS-assoc_C"/>
</dbReference>
<gene>
    <name evidence="10" type="primary">gmr_1</name>
    <name evidence="10" type="ORF">Mame_01299</name>
</gene>
<evidence type="ECO:0000256" key="4">
    <source>
        <dbReference type="ARBA" id="ARBA00023136"/>
    </source>
</evidence>
<dbReference type="Pfam" id="PF00563">
    <property type="entry name" value="EAL"/>
    <property type="match status" value="1"/>
</dbReference>
<dbReference type="Proteomes" id="UP000191135">
    <property type="component" value="Chromosome"/>
</dbReference>
<organism evidence="10 11">
    <name type="scientific">Martelella mediterranea DSM 17316</name>
    <dbReference type="NCBI Taxonomy" id="1122214"/>
    <lineage>
        <taxon>Bacteria</taxon>
        <taxon>Pseudomonadati</taxon>
        <taxon>Pseudomonadota</taxon>
        <taxon>Alphaproteobacteria</taxon>
        <taxon>Hyphomicrobiales</taxon>
        <taxon>Aurantimonadaceae</taxon>
        <taxon>Martelella</taxon>
    </lineage>
</organism>
<evidence type="ECO:0000256" key="1">
    <source>
        <dbReference type="ARBA" id="ARBA00004370"/>
    </source>
</evidence>
<dbReference type="NCBIfam" id="TIGR00254">
    <property type="entry name" value="GGDEF"/>
    <property type="match status" value="1"/>
</dbReference>
<evidence type="ECO:0000259" key="8">
    <source>
        <dbReference type="PROSITE" id="PS50883"/>
    </source>
</evidence>
<dbReference type="Gene3D" id="3.30.450.350">
    <property type="entry name" value="CHASE domain"/>
    <property type="match status" value="1"/>
</dbReference>
<dbReference type="PROSITE" id="PS50113">
    <property type="entry name" value="PAC"/>
    <property type="match status" value="1"/>
</dbReference>
<dbReference type="GO" id="GO:0007165">
    <property type="term" value="P:signal transduction"/>
    <property type="evidence" value="ECO:0007669"/>
    <property type="project" value="UniProtKB-ARBA"/>
</dbReference>
<keyword evidence="2 5" id="KW-0812">Transmembrane</keyword>
<dbReference type="Pfam" id="PF03924">
    <property type="entry name" value="CHASE"/>
    <property type="match status" value="1"/>
</dbReference>
<dbReference type="AlphaFoldDB" id="A0A1U9YYZ6"/>
<keyword evidence="3 5" id="KW-1133">Transmembrane helix</keyword>
<dbReference type="SUPFAM" id="SSF55785">
    <property type="entry name" value="PYP-like sensor domain (PAS domain)"/>
    <property type="match status" value="1"/>
</dbReference>
<reference evidence="10 11" key="1">
    <citation type="submission" date="2017-03" db="EMBL/GenBank/DDBJ databases">
        <title>Foreign affairs: Plasmid Transfer between Roseobacters and Rhizobia.</title>
        <authorList>
            <person name="Bartling P."/>
            <person name="Bunk B."/>
            <person name="Overmann J."/>
            <person name="Brinkmann H."/>
            <person name="Petersen J."/>
        </authorList>
    </citation>
    <scope>NUCLEOTIDE SEQUENCE [LARGE SCALE GENOMIC DNA]</scope>
    <source>
        <strain evidence="10 11">MACL11</strain>
    </source>
</reference>
<dbReference type="InterPro" id="IPR043128">
    <property type="entry name" value="Rev_trsase/Diguanyl_cyclase"/>
</dbReference>
<dbReference type="SUPFAM" id="SSF141868">
    <property type="entry name" value="EAL domain-like"/>
    <property type="match status" value="1"/>
</dbReference>
<dbReference type="CDD" id="cd00130">
    <property type="entry name" value="PAS"/>
    <property type="match status" value="1"/>
</dbReference>
<evidence type="ECO:0000259" key="7">
    <source>
        <dbReference type="PROSITE" id="PS50839"/>
    </source>
</evidence>
<dbReference type="GO" id="GO:0016020">
    <property type="term" value="C:membrane"/>
    <property type="evidence" value="ECO:0007669"/>
    <property type="project" value="UniProtKB-SubCell"/>
</dbReference>
<feature type="transmembrane region" description="Helical" evidence="5">
    <location>
        <begin position="20"/>
        <end position="40"/>
    </location>
</feature>
<dbReference type="Gene3D" id="2.10.70.100">
    <property type="match status" value="1"/>
</dbReference>
<dbReference type="SMART" id="SM01079">
    <property type="entry name" value="CHASE"/>
    <property type="match status" value="1"/>
</dbReference>
<dbReference type="CDD" id="cd01948">
    <property type="entry name" value="EAL"/>
    <property type="match status" value="1"/>
</dbReference>
<evidence type="ECO:0000259" key="9">
    <source>
        <dbReference type="PROSITE" id="PS50887"/>
    </source>
</evidence>
<evidence type="ECO:0000313" key="10">
    <source>
        <dbReference type="EMBL" id="AQZ50667.1"/>
    </source>
</evidence>
<evidence type="ECO:0000259" key="6">
    <source>
        <dbReference type="PROSITE" id="PS50113"/>
    </source>
</evidence>
<dbReference type="InterPro" id="IPR035919">
    <property type="entry name" value="EAL_sf"/>
</dbReference>
<dbReference type="Gene3D" id="3.30.450.20">
    <property type="entry name" value="PAS domain"/>
    <property type="match status" value="1"/>
</dbReference>
<dbReference type="PROSITE" id="PS50839">
    <property type="entry name" value="CHASE"/>
    <property type="match status" value="1"/>
</dbReference>
<dbReference type="PROSITE" id="PS50883">
    <property type="entry name" value="EAL"/>
    <property type="match status" value="1"/>
</dbReference>